<dbReference type="Proteomes" id="UP000001108">
    <property type="component" value="Plasmid pSMED03"/>
</dbReference>
<reference evidence="1 2" key="2">
    <citation type="journal article" date="2010" name="Stand. Genomic Sci.">
        <title>Complete genome sequence of the Medicago microsymbiont Ensifer (Sinorhizobium) medicae strain WSM419.</title>
        <authorList>
            <person name="Reeve W."/>
            <person name="Chain P."/>
            <person name="O'Hara G."/>
            <person name="Ardley J."/>
            <person name="Nandesena K."/>
            <person name="Brau L."/>
            <person name="Tiwari R."/>
            <person name="Malfatti S."/>
            <person name="Kiss H."/>
            <person name="Lapidus A."/>
            <person name="Copeland A."/>
            <person name="Nolan M."/>
            <person name="Land M."/>
            <person name="Hauser L."/>
            <person name="Chang Y.J."/>
            <person name="Ivanova N."/>
            <person name="Mavromatis K."/>
            <person name="Markowitz V."/>
            <person name="Kyrpides N."/>
            <person name="Gollagher M."/>
            <person name="Yates R."/>
            <person name="Dilworth M."/>
            <person name="Howieson J."/>
        </authorList>
    </citation>
    <scope>NUCLEOTIDE SEQUENCE [LARGE SCALE GENOMIC DNA]</scope>
    <source>
        <strain evidence="1 2">WSM419</strain>
        <plasmid evidence="2">Plasmid pSMED03</plasmid>
    </source>
</reference>
<dbReference type="Pfam" id="PF13289">
    <property type="entry name" value="SIR2_2"/>
    <property type="match status" value="1"/>
</dbReference>
<geneLocation type="plasmid" evidence="1 2">
    <name>pSMED03</name>
</geneLocation>
<accession>A6UN29</accession>
<evidence type="ECO:0000313" key="1">
    <source>
        <dbReference type="EMBL" id="ABR65059.1"/>
    </source>
</evidence>
<dbReference type="Gene3D" id="3.40.50.1220">
    <property type="entry name" value="TPP-binding domain"/>
    <property type="match status" value="1"/>
</dbReference>
<dbReference type="HOGENOM" id="CLU_267953_0_0_5"/>
<gene>
    <name evidence="1" type="ordered locus">Smed_6508</name>
</gene>
<reference evidence="2" key="1">
    <citation type="submission" date="2007-06" db="EMBL/GenBank/DDBJ databases">
        <title>Complete sequence of Sinorhizobium medicae WSM419 plasmid pSMED03.</title>
        <authorList>
            <consortium name="US DOE Joint Genome Institute"/>
            <person name="Copeland A."/>
            <person name="Lucas S."/>
            <person name="Lapidus A."/>
            <person name="Barry K."/>
            <person name="Glavina del Rio T."/>
            <person name="Dalin E."/>
            <person name="Tice H."/>
            <person name="Pitluck S."/>
            <person name="Chain P."/>
            <person name="Malfatti S."/>
            <person name="Shin M."/>
            <person name="Vergez L."/>
            <person name="Schmutz J."/>
            <person name="Larimer F."/>
            <person name="Land M."/>
            <person name="Hauser L."/>
            <person name="Kyrpides N."/>
            <person name="Mikhailova N."/>
            <person name="Reeve W.G."/>
            <person name="Richardson P."/>
        </authorList>
    </citation>
    <scope>NUCLEOTIDE SEQUENCE [LARGE SCALE GENOMIC DNA]</scope>
    <source>
        <strain evidence="2">WSM419</strain>
        <plasmid evidence="2">Plasmid pSMED03</plasmid>
    </source>
</reference>
<dbReference type="KEGG" id="smd:Smed_6508"/>
<protein>
    <submittedName>
        <fullName evidence="1">Uncharacterized protein</fullName>
    </submittedName>
</protein>
<organism evidence="1 2">
    <name type="scientific">Sinorhizobium medicae (strain WSM419)</name>
    <name type="common">Ensifer medicae</name>
    <dbReference type="NCBI Taxonomy" id="366394"/>
    <lineage>
        <taxon>Bacteria</taxon>
        <taxon>Pseudomonadati</taxon>
        <taxon>Pseudomonadota</taxon>
        <taxon>Alphaproteobacteria</taxon>
        <taxon>Hyphomicrobiales</taxon>
        <taxon>Rhizobiaceae</taxon>
        <taxon>Sinorhizobium/Ensifer group</taxon>
        <taxon>Sinorhizobium</taxon>
    </lineage>
</organism>
<dbReference type="CDD" id="cd01406">
    <property type="entry name" value="SIR2-like"/>
    <property type="match status" value="1"/>
</dbReference>
<dbReference type="SUPFAM" id="SSF52467">
    <property type="entry name" value="DHS-like NAD/FAD-binding domain"/>
    <property type="match status" value="1"/>
</dbReference>
<dbReference type="AlphaFoldDB" id="A6UN29"/>
<dbReference type="OrthoDB" id="2077946at2"/>
<dbReference type="PATRIC" id="fig|366394.8.peg.3040"/>
<dbReference type="EMBL" id="CP000741">
    <property type="protein sequence ID" value="ABR65059.1"/>
    <property type="molecule type" value="Genomic_DNA"/>
</dbReference>
<sequence length="1197" mass="133536">MRLHHLGPDFPEALVYELLEGNVVFLCGAGVSAPQLPNFRDLVLNVYARLGEERTPAEDHAFQASRYEEVLGALSRRLVRSEDVIDAAAAELQVPANPDTAHHDVILRLSRDQVGRPIIVTTNFDTLFERSLMVSHSAAFATEESAAGQDIPAPGSARFTGVVHIHGRLTDVELNLSKTELVLTSAQYGEAYLRAGWAARFLFDLMRCRTLVLVGYTANDAPVRYILNVLEGDRERFTDLRRVYALSSSNGDPRAAAAPWQALAVEPLLFEPEGGNPYGPLWSSLEGLANLVENPDVRRREMIAAIVSGPVFETTDHDIRTLKWALGARADLFEHFITRCEDAAWFDTLAVEIRAFGERARAWMLARWFARGWDDRVRYLTAIKHLGRGSQELSDAVFRELDQNRPQDATWEKAWRLLAEAAAAASHDSLRDYQLHHRLNRGPVVESDLGRLVNAIGPHLTIEAPFRDEDPSEHPNQLSDIARFSMESQHQEFLQDVLASLVGNAENILRLLERASQRLACQLRTARDAELIGEVRDVTDFGVPSVVNHPQNQHRRGFVPLTVLITSAVPMAAQANLEGTKRVIDGWRAEPFNLTTRLWMHALTHQALFTADEAIDALATSSEVAFWSFALEFVAIVRARIAQASGESVQRLVRRLLVEGPQRYADQEQSADGIDWQDRARDRDIWVRLTGIGEHVVLPQEAETLLHEIRERRTYLSREIDERDLFRTWSSGVRAVRGRTAQIVSAQPSERLTIADRLEESSDIEDREGWGEYCREDPVGAYAALRSRPLEMGVVARWATWLEIIPSRANMTSPEWLRVIQEAVGLLGEADDEIVNVLVGPLARITEHARQLQLALPANWWDRLWQAAEGEPEVDWGDDVETYDRVINSTGGSLAEALLQAISSQRENGDDVNAADLHRLQRMIVSTTYSGEMARGACVRYLSFVFSVSHEITLNHLRPFISADNDEGRRLRGVLVEYNSFVADAEISFADLILQGVRESRQKDISAANAASHLVRAVVASFDEPNVARGISPQQARQTLREAAADIRVGALKIMTNWLEEAPVDNRAAAWTDLYGPTFQAIWPRDRSYLSNAVSKDVFSLATAAGAAFDAAVEALLPYVSTFEDDWLSLHDLERNNAELATRFPVAALRLVWAACGPPCKGRTSDIAAILDAIAAANPALVIDRRMHKLRLLAVSH</sequence>
<keyword evidence="1" id="KW-0614">Plasmid</keyword>
<name>A6UN29_SINMW</name>
<evidence type="ECO:0000313" key="2">
    <source>
        <dbReference type="Proteomes" id="UP000001108"/>
    </source>
</evidence>
<proteinExistence type="predicted"/>
<dbReference type="InterPro" id="IPR029035">
    <property type="entry name" value="DHS-like_NAD/FAD-binding_dom"/>
</dbReference>